<dbReference type="Pfam" id="PF22318">
    <property type="entry name" value="DUF6971"/>
    <property type="match status" value="1"/>
</dbReference>
<organism evidence="2 3">
    <name type="scientific">Serratia grimesii</name>
    <dbReference type="NCBI Taxonomy" id="82995"/>
    <lineage>
        <taxon>Bacteria</taxon>
        <taxon>Pseudomonadati</taxon>
        <taxon>Pseudomonadota</taxon>
        <taxon>Gammaproteobacteria</taxon>
        <taxon>Enterobacterales</taxon>
        <taxon>Yersiniaceae</taxon>
        <taxon>Serratia</taxon>
    </lineage>
</organism>
<comment type="caution">
    <text evidence="2">The sequence shown here is derived from an EMBL/GenBank/DDBJ whole genome shotgun (WGS) entry which is preliminary data.</text>
</comment>
<evidence type="ECO:0000313" key="2">
    <source>
        <dbReference type="EMBL" id="KFB88882.1"/>
    </source>
</evidence>
<accession>A0ABR4UA16</accession>
<name>A0ABR4UA16_9GAMM</name>
<dbReference type="InterPro" id="IPR054244">
    <property type="entry name" value="DUF6971"/>
</dbReference>
<evidence type="ECO:0000259" key="1">
    <source>
        <dbReference type="Pfam" id="PF22318"/>
    </source>
</evidence>
<evidence type="ECO:0000313" key="3">
    <source>
        <dbReference type="Proteomes" id="UP000028721"/>
    </source>
</evidence>
<sequence length="136" mass="15526">MSISFRKLDLSVSADGSTVLLFGQEMTTKYFTEIVATTMLNSTGSDEAKSNRILNDIHAAGLNAGDYGKYSQWWARSNQAAREQAEHDRREVQKNLERIKAMNATPEEIRAEANRKREREERMVKLYGRKGHEFGL</sequence>
<dbReference type="Proteomes" id="UP000028721">
    <property type="component" value="Unassembled WGS sequence"/>
</dbReference>
<feature type="domain" description="DUF6971" evidence="1">
    <location>
        <begin position="7"/>
        <end position="94"/>
    </location>
</feature>
<gene>
    <name evidence="2" type="ORF">CR62_23860</name>
</gene>
<protein>
    <recommendedName>
        <fullName evidence="1">DUF6971 domain-containing protein</fullName>
    </recommendedName>
</protein>
<keyword evidence="3" id="KW-1185">Reference proteome</keyword>
<reference evidence="2 3" key="1">
    <citation type="submission" date="2014-03" db="EMBL/GenBank/DDBJ databases">
        <title>Draft genome sequence of the Serratia grimesii strain a2.</title>
        <authorList>
            <person name="Toymentseva A."/>
            <person name="Kazakov S."/>
            <person name="Giliazeva A."/>
            <person name="Ismagilova R."/>
            <person name="Shah R."/>
            <person name="Sharipova M."/>
            <person name="Khaitlina S."/>
            <person name="Mardanova A."/>
        </authorList>
    </citation>
    <scope>NUCLEOTIDE SEQUENCE [LARGE SCALE GENOMIC DNA]</scope>
    <source>
        <strain evidence="2 3">A2</strain>
    </source>
</reference>
<proteinExistence type="predicted"/>
<dbReference type="EMBL" id="JGVP01000009">
    <property type="protein sequence ID" value="KFB88882.1"/>
    <property type="molecule type" value="Genomic_DNA"/>
</dbReference>